<dbReference type="InterPro" id="IPR027417">
    <property type="entry name" value="P-loop_NTPase"/>
</dbReference>
<evidence type="ECO:0000313" key="4">
    <source>
        <dbReference type="Proteomes" id="UP000093186"/>
    </source>
</evidence>
<evidence type="ECO:0000313" key="3">
    <source>
        <dbReference type="EMBL" id="OCK44194.1"/>
    </source>
</evidence>
<dbReference type="InterPro" id="IPR011704">
    <property type="entry name" value="ATPase_dyneun-rel_AAA"/>
</dbReference>
<comment type="caution">
    <text evidence="3">The sequence shown here is derived from an EMBL/GenBank/DDBJ whole genome shotgun (WGS) entry which is preliminary data.</text>
</comment>
<dbReference type="Proteomes" id="UP000093186">
    <property type="component" value="Unassembled WGS sequence"/>
</dbReference>
<dbReference type="SMART" id="SM00382">
    <property type="entry name" value="AAA"/>
    <property type="match status" value="1"/>
</dbReference>
<feature type="domain" description="AAA+ ATPase" evidence="2">
    <location>
        <begin position="637"/>
        <end position="932"/>
    </location>
</feature>
<dbReference type="STRING" id="447689.BA195_05785"/>
<dbReference type="AlphaFoldDB" id="A0A1B9Y308"/>
<dbReference type="InterPro" id="IPR003593">
    <property type="entry name" value="AAA+_ATPase"/>
</dbReference>
<dbReference type="PANTHER" id="PTHR37291:SF1">
    <property type="entry name" value="TYPE IV METHYL-DIRECTED RESTRICTION ENZYME ECOKMCRB SUBUNIT"/>
    <property type="match status" value="1"/>
</dbReference>
<name>A0A1B9Y308_9FLAO</name>
<dbReference type="GO" id="GO:0016887">
    <property type="term" value="F:ATP hydrolysis activity"/>
    <property type="evidence" value="ECO:0007669"/>
    <property type="project" value="InterPro"/>
</dbReference>
<proteinExistence type="predicted"/>
<keyword evidence="1" id="KW-0175">Coiled coil</keyword>
<feature type="coiled-coil region" evidence="1">
    <location>
        <begin position="746"/>
        <end position="773"/>
    </location>
</feature>
<dbReference type="OrthoDB" id="9781481at2"/>
<organism evidence="3 4">
    <name type="scientific">Tenacibaculum soleae</name>
    <dbReference type="NCBI Taxonomy" id="447689"/>
    <lineage>
        <taxon>Bacteria</taxon>
        <taxon>Pseudomonadati</taxon>
        <taxon>Bacteroidota</taxon>
        <taxon>Flavobacteriia</taxon>
        <taxon>Flavobacteriales</taxon>
        <taxon>Flavobacteriaceae</taxon>
        <taxon>Tenacibaculum</taxon>
    </lineage>
</organism>
<dbReference type="PANTHER" id="PTHR37291">
    <property type="entry name" value="5-METHYLCYTOSINE-SPECIFIC RESTRICTION ENZYME B"/>
    <property type="match status" value="1"/>
</dbReference>
<gene>
    <name evidence="3" type="ORF">BA195_05785</name>
</gene>
<dbReference type="Gene3D" id="3.40.50.300">
    <property type="entry name" value="P-loop containing nucleotide triphosphate hydrolases"/>
    <property type="match status" value="2"/>
</dbReference>
<evidence type="ECO:0000256" key="1">
    <source>
        <dbReference type="SAM" id="Coils"/>
    </source>
</evidence>
<dbReference type="RefSeq" id="WP_068703332.1">
    <property type="nucleotide sequence ID" value="NZ_MAKX01000001.1"/>
</dbReference>
<sequence length="1065" mass="123737">MNTIEIIKENAILLNKLSTNENELFEYINKRQENLEEVISNYKPERDFKPVNTLRFLIANELKKGNILDPNILEQLKAAIEKRDVSRYYDLNDSVKQSLINYKNSKVGMFPNWKHAFKILFPFIHNSAKNEEIKNLLNKLANNIIEDNGLENVTKHIVSFQGSQNYGSDRVWVAIIPKTAPSVQYAYQLFFTIDLNGLTGGIHKGHNLTKQKFQNQDLRFNVWDDYLNHTINNKDEWSQLNSKVDFIFIKDQKEFEKTVKKGNINALSNYFNILDSLKEDLDIQDEERFVFSIAKNRLSFQVGKRYCLNVKKETFDYISNKDSEPDNSKREVFSGEESTYLYNDRKFEEVLDNYKEIKFAVENEIERDNHALAKSYDNSAFRKALFDKEYRENILNQNGTKNKYYLVGAYWDDRTPMNQTERFVNEGIWENGYEDKFLKNVNEVAVGSFIAIKSAFTREKTKSVMSIKARGIVTQNLKDGRNLKINWEKNFNPFEVNFGGYLTTIKEVKKAIHINAIWSKNKNMENVKQEFIDWLTNKPKSNYFNNDEEVLNRYLDSYNTYFDANIFEVSKSNYKTIIETIDKVAYQDENSVFFKYSDGESNHRPRAILGKTNYYQFLEQKFSTSQMISVKPNSNKTPVNQILYGPPGTGKTYATISKAVAIANPGFNLHQARSIIKDEYQRLVDLNQIVFTTFHQSMSYEEFVEGIKPQTKDGLVTYEIKDGIFKKICNDAELYSSDKVVSVSKKVDLDKRLKKLRDELEQSEDSKVEIAMTKKTYHITSITDKHIKFRKASGGTGHDLVIDTLKGIALGERDIIGGLRSYYDYLLQFLNAYNITEENIEENKPFVLIIDEINRGNVSQIFGELITLIEKDKRLGEDEALKVQLPYSKTKFGVPPNLFIVGTMNTADRSVEALDTALRRRFEFKEIMPKPSLLELEIGGISLKELLETINKRIEILLDRDHTIGHSYFIKLKENDTVGLKNAFKNNIIPLLQEYFYGDYEKIGLVLGKGFFNEETLRFDKEIFASFDTQNYPEKGKIFHLKTIDENFDIIKAINILLKKTIVNE</sequence>
<dbReference type="REBASE" id="171184">
    <property type="entry name" value="TsoKL19McrBCP"/>
</dbReference>
<dbReference type="GO" id="GO:0005524">
    <property type="term" value="F:ATP binding"/>
    <property type="evidence" value="ECO:0007669"/>
    <property type="project" value="InterPro"/>
</dbReference>
<keyword evidence="4" id="KW-1185">Reference proteome</keyword>
<evidence type="ECO:0000259" key="2">
    <source>
        <dbReference type="SMART" id="SM00382"/>
    </source>
</evidence>
<dbReference type="EMBL" id="MAKX01000001">
    <property type="protein sequence ID" value="OCK44194.1"/>
    <property type="molecule type" value="Genomic_DNA"/>
</dbReference>
<dbReference type="Pfam" id="PF07728">
    <property type="entry name" value="AAA_5"/>
    <property type="match status" value="1"/>
</dbReference>
<reference evidence="3 4" key="1">
    <citation type="submission" date="2016-06" db="EMBL/GenBank/DDBJ databases">
        <title>Draft Genome Sequence of Tenacibaculum soleae UCD-KL19.</title>
        <authorList>
            <person name="Eisen J.A."/>
            <person name="Coil D.A."/>
            <person name="Lujan K.M."/>
        </authorList>
    </citation>
    <scope>NUCLEOTIDE SEQUENCE [LARGE SCALE GENOMIC DNA]</scope>
    <source>
        <strain evidence="3 4">UCD-KL19</strain>
    </source>
</reference>
<accession>A0A1B9Y308</accession>
<protein>
    <recommendedName>
        <fullName evidence="2">AAA+ ATPase domain-containing protein</fullName>
    </recommendedName>
</protein>
<dbReference type="InterPro" id="IPR052934">
    <property type="entry name" value="Methyl-DNA_Rec/Restrict_Enz"/>
</dbReference>
<dbReference type="SUPFAM" id="SSF52540">
    <property type="entry name" value="P-loop containing nucleoside triphosphate hydrolases"/>
    <property type="match status" value="1"/>
</dbReference>